<keyword evidence="3" id="KW-1185">Reference proteome</keyword>
<dbReference type="AlphaFoldDB" id="A0A7X0PJ99"/>
<evidence type="ECO:0000256" key="1">
    <source>
        <dbReference type="SAM" id="MobiDB-lite"/>
    </source>
</evidence>
<evidence type="ECO:0000313" key="2">
    <source>
        <dbReference type="EMBL" id="MBB6562916.1"/>
    </source>
</evidence>
<proteinExistence type="predicted"/>
<feature type="region of interest" description="Disordered" evidence="1">
    <location>
        <begin position="76"/>
        <end position="99"/>
    </location>
</feature>
<dbReference type="Proteomes" id="UP000575083">
    <property type="component" value="Unassembled WGS sequence"/>
</dbReference>
<accession>A0A7X0PJ99</accession>
<evidence type="ECO:0000313" key="3">
    <source>
        <dbReference type="Proteomes" id="UP000575083"/>
    </source>
</evidence>
<sequence length="99" mass="10840">MPGQDDQNNIVARAQALIDEVQSQLAAGDEFYRSQGLNPEKVRSVLQSQGQATFDTEAEARKAFDADMAAVEQEVREEQARQSFNGAPTGGAKRPRTMI</sequence>
<name>A0A7X0PJ99_9BURK</name>
<protein>
    <submittedName>
        <fullName evidence="2">Multidrug efflux pump subunit AcrA (Membrane-fusion protein)</fullName>
    </submittedName>
</protein>
<reference evidence="2 3" key="1">
    <citation type="submission" date="2020-08" db="EMBL/GenBank/DDBJ databases">
        <title>Functional genomics of gut bacteria from endangered species of beetles.</title>
        <authorList>
            <person name="Carlos-Shanley C."/>
        </authorList>
    </citation>
    <scope>NUCLEOTIDE SEQUENCE [LARGE SCALE GENOMIC DNA]</scope>
    <source>
        <strain evidence="2 3">S00198</strain>
    </source>
</reference>
<comment type="caution">
    <text evidence="2">The sequence shown here is derived from an EMBL/GenBank/DDBJ whole genome shotgun (WGS) entry which is preliminary data.</text>
</comment>
<gene>
    <name evidence="2" type="ORF">HNP48_005633</name>
</gene>
<dbReference type="RefSeq" id="WP_184863381.1">
    <property type="nucleotide sequence ID" value="NZ_JACHLK010000015.1"/>
</dbReference>
<organism evidence="2 3">
    <name type="scientific">Acidovorax soli</name>
    <dbReference type="NCBI Taxonomy" id="592050"/>
    <lineage>
        <taxon>Bacteria</taxon>
        <taxon>Pseudomonadati</taxon>
        <taxon>Pseudomonadota</taxon>
        <taxon>Betaproteobacteria</taxon>
        <taxon>Burkholderiales</taxon>
        <taxon>Comamonadaceae</taxon>
        <taxon>Acidovorax</taxon>
    </lineage>
</organism>
<dbReference type="EMBL" id="JACHLK010000015">
    <property type="protein sequence ID" value="MBB6562916.1"/>
    <property type="molecule type" value="Genomic_DNA"/>
</dbReference>